<dbReference type="Proteomes" id="UP000256424">
    <property type="component" value="Unassembled WGS sequence"/>
</dbReference>
<keyword evidence="5" id="KW-1185">Reference proteome</keyword>
<dbReference type="OrthoDB" id="9815245at2"/>
<reference evidence="4 5" key="1">
    <citation type="submission" date="2018-04" db="EMBL/GenBank/DDBJ databases">
        <title>Novel Campyloabacter and Helicobacter Species and Strains.</title>
        <authorList>
            <person name="Mannion A.J."/>
            <person name="Shen Z."/>
            <person name="Fox J.G."/>
        </authorList>
    </citation>
    <scope>NUCLEOTIDE SEQUENCE [LARGE SCALE GENOMIC DNA]</scope>
    <source>
        <strain evidence="4 5">MIT 97-5075</strain>
    </source>
</reference>
<comment type="caution">
    <text evidence="4">The sequence shown here is derived from an EMBL/GenBank/DDBJ whole genome shotgun (WGS) entry which is preliminary data.</text>
</comment>
<dbReference type="PANTHER" id="PTHR21666:SF289">
    <property type="entry name" value="L-ALA--D-GLU ENDOPEPTIDASE"/>
    <property type="match status" value="1"/>
</dbReference>
<evidence type="ECO:0000313" key="5">
    <source>
        <dbReference type="Proteomes" id="UP000256424"/>
    </source>
</evidence>
<dbReference type="AlphaFoldDB" id="A0A3D8J4W8"/>
<evidence type="ECO:0000259" key="3">
    <source>
        <dbReference type="Pfam" id="PF01551"/>
    </source>
</evidence>
<dbReference type="PANTHER" id="PTHR21666">
    <property type="entry name" value="PEPTIDASE-RELATED"/>
    <property type="match status" value="1"/>
</dbReference>
<dbReference type="FunFam" id="2.70.70.10:FF:000006">
    <property type="entry name" value="M23 family peptidase"/>
    <property type="match status" value="1"/>
</dbReference>
<evidence type="ECO:0000256" key="1">
    <source>
        <dbReference type="ARBA" id="ARBA00022729"/>
    </source>
</evidence>
<keyword evidence="2" id="KW-0812">Transmembrane</keyword>
<evidence type="ECO:0000256" key="2">
    <source>
        <dbReference type="SAM" id="Phobius"/>
    </source>
</evidence>
<gene>
    <name evidence="4" type="ORF">CQA66_04295</name>
</gene>
<dbReference type="InterPro" id="IPR016047">
    <property type="entry name" value="M23ase_b-sheet_dom"/>
</dbReference>
<feature type="transmembrane region" description="Helical" evidence="2">
    <location>
        <begin position="29"/>
        <end position="51"/>
    </location>
</feature>
<dbReference type="EMBL" id="NXLW01000006">
    <property type="protein sequence ID" value="RDU72537.1"/>
    <property type="molecule type" value="Genomic_DNA"/>
</dbReference>
<name>A0A3D8J4W8_9HELI</name>
<dbReference type="CDD" id="cd12797">
    <property type="entry name" value="M23_peptidase"/>
    <property type="match status" value="1"/>
</dbReference>
<dbReference type="Pfam" id="PF01551">
    <property type="entry name" value="Peptidase_M23"/>
    <property type="match status" value="1"/>
</dbReference>
<protein>
    <submittedName>
        <fullName evidence="4">M23 family peptidase</fullName>
    </submittedName>
</protein>
<evidence type="ECO:0000313" key="4">
    <source>
        <dbReference type="EMBL" id="RDU72537.1"/>
    </source>
</evidence>
<dbReference type="GO" id="GO:0004222">
    <property type="term" value="F:metalloendopeptidase activity"/>
    <property type="evidence" value="ECO:0007669"/>
    <property type="project" value="TreeGrafter"/>
</dbReference>
<keyword evidence="2" id="KW-1133">Transmembrane helix</keyword>
<proteinExistence type="predicted"/>
<dbReference type="RefSeq" id="WP_104763522.1">
    <property type="nucleotide sequence ID" value="NZ_FZPM01000025.1"/>
</dbReference>
<dbReference type="InterPro" id="IPR050570">
    <property type="entry name" value="Cell_wall_metabolism_enzyme"/>
</dbReference>
<sequence length="336" mass="38048">MKFDKRLVIMLTDSNGSRFINVDMIFKQLMGYLLTFIVSAGAFAYLSIAVIKQEIDNIKIRNGLISARFVDMQKHNEELNKAIQVKNEEIALIGDKFEILESSIIGETKDIAVQDSFKNPHRVIKDEKLLDNENFTLLNRIDITSVTALQKSFIMKFIPNGPPLQIPLHVSAPYGKRYHPILHIYHIHTGTDIIAPINTPVYATADGVVDWASSSGNGGYGKLVKISHSFGFRTYYAHLNDIKVQRGQFVKKGQLIALTGSTGASTGPHLHYEIRFLGQPIEPINFVSWDMQNFNVIFEKERRISWHSLLEIINNLMGRNQVPLQLSQQTQSLKAR</sequence>
<keyword evidence="1" id="KW-0732">Signal</keyword>
<dbReference type="Gene3D" id="2.70.70.10">
    <property type="entry name" value="Glucose Permease (Domain IIA)"/>
    <property type="match status" value="1"/>
</dbReference>
<dbReference type="InterPro" id="IPR011055">
    <property type="entry name" value="Dup_hybrid_motif"/>
</dbReference>
<accession>A0A3D8J4W8</accession>
<organism evidence="4 5">
    <name type="scientific">Helicobacter aurati</name>
    <dbReference type="NCBI Taxonomy" id="137778"/>
    <lineage>
        <taxon>Bacteria</taxon>
        <taxon>Pseudomonadati</taxon>
        <taxon>Campylobacterota</taxon>
        <taxon>Epsilonproteobacteria</taxon>
        <taxon>Campylobacterales</taxon>
        <taxon>Helicobacteraceae</taxon>
        <taxon>Helicobacter</taxon>
    </lineage>
</organism>
<keyword evidence="2" id="KW-0472">Membrane</keyword>
<feature type="domain" description="M23ase beta-sheet core" evidence="3">
    <location>
        <begin position="187"/>
        <end position="283"/>
    </location>
</feature>
<dbReference type="SUPFAM" id="SSF51261">
    <property type="entry name" value="Duplicated hybrid motif"/>
    <property type="match status" value="1"/>
</dbReference>